<dbReference type="InterPro" id="IPR023296">
    <property type="entry name" value="Glyco_hydro_beta-prop_sf"/>
</dbReference>
<dbReference type="GO" id="GO:0016787">
    <property type="term" value="F:hydrolase activity"/>
    <property type="evidence" value="ECO:0007669"/>
    <property type="project" value="UniProtKB-KW"/>
</dbReference>
<dbReference type="PIRSF" id="PIRSF025414">
    <property type="entry name" value="Alpha-L-arabinofuranosidase"/>
    <property type="match status" value="1"/>
</dbReference>
<keyword evidence="8" id="KW-1185">Reference proteome</keyword>
<dbReference type="Gene3D" id="2.115.10.20">
    <property type="entry name" value="Glycosyl hydrolase domain, family 43"/>
    <property type="match status" value="1"/>
</dbReference>
<keyword evidence="3 5" id="KW-0378">Hydrolase</keyword>
<keyword evidence="4 5" id="KW-0326">Glycosidase</keyword>
<dbReference type="Proteomes" id="UP000812961">
    <property type="component" value="Unassembled WGS sequence"/>
</dbReference>
<evidence type="ECO:0000313" key="7">
    <source>
        <dbReference type="EMBL" id="MBW8685722.1"/>
    </source>
</evidence>
<organism evidence="7 8">
    <name type="scientific">Chitinophaga rhizophila</name>
    <dbReference type="NCBI Taxonomy" id="2866212"/>
    <lineage>
        <taxon>Bacteria</taxon>
        <taxon>Pseudomonadati</taxon>
        <taxon>Bacteroidota</taxon>
        <taxon>Chitinophagia</taxon>
        <taxon>Chitinophagales</taxon>
        <taxon>Chitinophagaceae</taxon>
        <taxon>Chitinophaga</taxon>
    </lineage>
</organism>
<accession>A0ABS7GDG8</accession>
<dbReference type="CDD" id="cd18820">
    <property type="entry name" value="GH43_LbAraf43-like"/>
    <property type="match status" value="1"/>
</dbReference>
<proteinExistence type="inferred from homology"/>
<feature type="signal peptide" evidence="6">
    <location>
        <begin position="1"/>
        <end position="18"/>
    </location>
</feature>
<dbReference type="EMBL" id="JAICCF010000003">
    <property type="protein sequence ID" value="MBW8685722.1"/>
    <property type="molecule type" value="Genomic_DNA"/>
</dbReference>
<evidence type="ECO:0000256" key="4">
    <source>
        <dbReference type="ARBA" id="ARBA00023295"/>
    </source>
</evidence>
<gene>
    <name evidence="7" type="ORF">K1Y79_15385</name>
</gene>
<dbReference type="InterPro" id="IPR016828">
    <property type="entry name" value="Alpha-L-arabinofuranosidase"/>
</dbReference>
<evidence type="ECO:0000256" key="3">
    <source>
        <dbReference type="ARBA" id="ARBA00022801"/>
    </source>
</evidence>
<dbReference type="InterPro" id="IPR006710">
    <property type="entry name" value="Glyco_hydro_43"/>
</dbReference>
<evidence type="ECO:0000256" key="1">
    <source>
        <dbReference type="ARBA" id="ARBA00009865"/>
    </source>
</evidence>
<evidence type="ECO:0000256" key="6">
    <source>
        <dbReference type="SAM" id="SignalP"/>
    </source>
</evidence>
<protein>
    <submittedName>
        <fullName evidence="7">Glycoside hydrolase family 43 protein</fullName>
    </submittedName>
</protein>
<feature type="chain" id="PRO_5045914773" evidence="6">
    <location>
        <begin position="19"/>
        <end position="340"/>
    </location>
</feature>
<comment type="similarity">
    <text evidence="1 5">Belongs to the glycosyl hydrolase 43 family.</text>
</comment>
<evidence type="ECO:0000313" key="8">
    <source>
        <dbReference type="Proteomes" id="UP000812961"/>
    </source>
</evidence>
<dbReference type="RefSeq" id="WP_220251059.1">
    <property type="nucleotide sequence ID" value="NZ_JAICCF010000003.1"/>
</dbReference>
<dbReference type="SUPFAM" id="SSF75005">
    <property type="entry name" value="Arabinanase/levansucrase/invertase"/>
    <property type="match status" value="1"/>
</dbReference>
<comment type="caution">
    <text evidence="7">The sequence shown here is derived from an EMBL/GenBank/DDBJ whole genome shotgun (WGS) entry which is preliminary data.</text>
</comment>
<dbReference type="PANTHER" id="PTHR43817">
    <property type="entry name" value="GLYCOSYL HYDROLASE"/>
    <property type="match status" value="1"/>
</dbReference>
<reference evidence="7 8" key="1">
    <citation type="submission" date="2021-08" db="EMBL/GenBank/DDBJ databases">
        <title>The genome sequence of Chitinophaga sp. B61.</title>
        <authorList>
            <person name="Zhang X."/>
        </authorList>
    </citation>
    <scope>NUCLEOTIDE SEQUENCE [LARGE SCALE GENOMIC DNA]</scope>
    <source>
        <strain evidence="7 8">B61</strain>
    </source>
</reference>
<dbReference type="PANTHER" id="PTHR43817:SF1">
    <property type="entry name" value="HYDROLASE, FAMILY 43, PUTATIVE (AFU_ORTHOLOGUE AFUA_3G01660)-RELATED"/>
    <property type="match status" value="1"/>
</dbReference>
<evidence type="ECO:0000256" key="2">
    <source>
        <dbReference type="ARBA" id="ARBA00022729"/>
    </source>
</evidence>
<evidence type="ECO:0000256" key="5">
    <source>
        <dbReference type="RuleBase" id="RU361187"/>
    </source>
</evidence>
<dbReference type="Pfam" id="PF04616">
    <property type="entry name" value="Glyco_hydro_43"/>
    <property type="match status" value="1"/>
</dbReference>
<keyword evidence="2 6" id="KW-0732">Signal</keyword>
<sequence>MLRSLICLLVFLTSAVQAQDTFRNPVLPGGPDPWCTYKDGHYYYMHTMGNRLELWKTKNIAFLKDAPHKTIWTPPASGAFSKEIWAPEIHFIKGKWYVYFAADNGDNQYHRIYALENSSPDPMLGVWEFKGKVADIEDKWAIDASVFEHRGKLYMTWSGWEGDKNGRQDIYIAAMKDPLTIQGKRVKISSPQYTWETKGDLRDPNLKHLDVNEGPQMLKYGKQLFIVYSGSACWTDDYALGILVAAEDSDLLDPSSWKKRAEPVFRQSPENKVYGPGHNSFFTSPDGKEHWILYHANDHPGDGCGNKRSPRIQRFRWDEAGWPVFGKPLQTDTLLQIPRS</sequence>
<name>A0ABS7GDG8_9BACT</name>